<comment type="cofactor">
    <cofactor evidence="3">
        <name>Mg(2+)</name>
        <dbReference type="ChEBI" id="CHEBI:18420"/>
    </cofactor>
</comment>
<gene>
    <name evidence="13" type="ORF">PQQ68_34555</name>
</gene>
<dbReference type="RefSeq" id="WP_408219603.1">
    <property type="nucleotide sequence ID" value="NZ_JAQQBZ010000043.1"/>
</dbReference>
<dbReference type="InterPro" id="IPR040603">
    <property type="entry name" value="FAN1_SAP_bact"/>
</dbReference>
<dbReference type="EMBL" id="JAQQBZ010000043">
    <property type="protein sequence ID" value="MFM0598167.1"/>
    <property type="molecule type" value="Genomic_DNA"/>
</dbReference>
<feature type="domain" description="VRR-NUC" evidence="12">
    <location>
        <begin position="473"/>
        <end position="587"/>
    </location>
</feature>
<keyword evidence="6" id="KW-0540">Nuclease</keyword>
<dbReference type="PANTHER" id="PTHR15749:SF4">
    <property type="entry name" value="FANCONI-ASSOCIATED NUCLEASE 1"/>
    <property type="match status" value="1"/>
</dbReference>
<comment type="cofactor">
    <cofactor evidence="2">
        <name>Mn(2+)</name>
        <dbReference type="ChEBI" id="CHEBI:29035"/>
    </cofactor>
</comment>
<comment type="similarity">
    <text evidence="4">Belongs to the FAN1 family.</text>
</comment>
<dbReference type="PANTHER" id="PTHR15749">
    <property type="entry name" value="FANCONI-ASSOCIATED NUCLEASE 1"/>
    <property type="match status" value="1"/>
</dbReference>
<keyword evidence="8" id="KW-0378">Hydrolase</keyword>
<accession>A0ABW9DK44</accession>
<evidence type="ECO:0000256" key="3">
    <source>
        <dbReference type="ARBA" id="ARBA00001946"/>
    </source>
</evidence>
<comment type="catalytic activity">
    <reaction evidence="1">
        <text>Hydrolytically removes 5'-nucleotides successively from the 3'-hydroxy termini of 3'-hydroxy-terminated oligonucleotides.</text>
        <dbReference type="EC" id="3.1.4.1"/>
    </reaction>
</comment>
<evidence type="ECO:0000256" key="7">
    <source>
        <dbReference type="ARBA" id="ARBA00022723"/>
    </source>
</evidence>
<dbReference type="InterPro" id="IPR033315">
    <property type="entry name" value="Fan1-like"/>
</dbReference>
<dbReference type="Proteomes" id="UP001629367">
    <property type="component" value="Unassembled WGS sequence"/>
</dbReference>
<dbReference type="InterPro" id="IPR049125">
    <property type="entry name" value="FAN1-like_WH"/>
</dbReference>
<evidence type="ECO:0000256" key="8">
    <source>
        <dbReference type="ARBA" id="ARBA00022801"/>
    </source>
</evidence>
<reference evidence="13 14" key="1">
    <citation type="journal article" date="2024" name="Chem. Sci.">
        <title>Discovery of megapolipeptins by genome mining of a Burkholderiales bacteria collection.</title>
        <authorList>
            <person name="Paulo B.S."/>
            <person name="Recchia M.J.J."/>
            <person name="Lee S."/>
            <person name="Fergusson C.H."/>
            <person name="Romanowski S.B."/>
            <person name="Hernandez A."/>
            <person name="Krull N."/>
            <person name="Liu D.Y."/>
            <person name="Cavanagh H."/>
            <person name="Bos A."/>
            <person name="Gray C.A."/>
            <person name="Murphy B.T."/>
            <person name="Linington R.G."/>
            <person name="Eustaquio A.S."/>
        </authorList>
    </citation>
    <scope>NUCLEOTIDE SEQUENCE [LARGE SCALE GENOMIC DNA]</scope>
    <source>
        <strain evidence="13 14">RL17-335-BIF-A</strain>
    </source>
</reference>
<dbReference type="InterPro" id="IPR011856">
    <property type="entry name" value="tRNA_endonuc-like_dom_sf"/>
</dbReference>
<evidence type="ECO:0000256" key="6">
    <source>
        <dbReference type="ARBA" id="ARBA00022722"/>
    </source>
</evidence>
<dbReference type="Pfam" id="PF08774">
    <property type="entry name" value="VRR_NUC"/>
    <property type="match status" value="1"/>
</dbReference>
<evidence type="ECO:0000313" key="14">
    <source>
        <dbReference type="Proteomes" id="UP001629367"/>
    </source>
</evidence>
<evidence type="ECO:0000256" key="11">
    <source>
        <dbReference type="SAM" id="MobiDB-lite"/>
    </source>
</evidence>
<evidence type="ECO:0000256" key="1">
    <source>
        <dbReference type="ARBA" id="ARBA00000983"/>
    </source>
</evidence>
<evidence type="ECO:0000256" key="4">
    <source>
        <dbReference type="ARBA" id="ARBA00005533"/>
    </source>
</evidence>
<protein>
    <recommendedName>
        <fullName evidence="5">phosphodiesterase I</fullName>
        <ecNumber evidence="5">3.1.4.1</ecNumber>
    </recommendedName>
</protein>
<keyword evidence="9" id="KW-0460">Magnesium</keyword>
<evidence type="ECO:0000256" key="2">
    <source>
        <dbReference type="ARBA" id="ARBA00001936"/>
    </source>
</evidence>
<organism evidence="13 14">
    <name type="scientific">Paraburkholderia dilworthii</name>
    <dbReference type="NCBI Taxonomy" id="948106"/>
    <lineage>
        <taxon>Bacteria</taxon>
        <taxon>Pseudomonadati</taxon>
        <taxon>Pseudomonadota</taxon>
        <taxon>Betaproteobacteria</taxon>
        <taxon>Burkholderiales</taxon>
        <taxon>Burkholderiaceae</taxon>
        <taxon>Paraburkholderia</taxon>
    </lineage>
</organism>
<keyword evidence="10" id="KW-0464">Manganese</keyword>
<evidence type="ECO:0000256" key="9">
    <source>
        <dbReference type="ARBA" id="ARBA00022842"/>
    </source>
</evidence>
<evidence type="ECO:0000256" key="5">
    <source>
        <dbReference type="ARBA" id="ARBA00012029"/>
    </source>
</evidence>
<proteinExistence type="inferred from homology"/>
<sequence length="606" mass="68005">MATGARSDLRSDVPYYLLNFERALAWLAERYDDLLDVEEQAFLRAFAGLPQASRALLVRMLMRQGTLFRASRLAYDEIGCPLLAAEPMTALGWIDTEPGLTLENLFALTTRPELLEIFAEAIALVPGAKALRKADLLETLRPFYEGEGEGSENEACRESQGNSDPEGTAANPTERPLSSWHSVTADRILHVAIAPLCERLRLMFFGNLQQDWSEFVLADLGVFQYEKVPFAPSSRAFQQRADVDVYLALHACCEALDWLPDGDAEPAAIETLVTAVREIATSNAWLETRRAKLLFRIGQHCERRQNWPAALAVYMDCAWPGARHRRVRVLERSERFGEAFALAGEACAAPESEEEAQRVARMMPRLRRKLGEPMVRVAAARPVERSTLALPKPDDALPVEYVTRNHLTCEAAPVHYVENALINSLFGLLCWEPVFAALPGAFFHPFQRGPADLHAPDFQARRAGQFAACLAQLDSGVYRETILRHLQSKAGLQSPFVFWGLLTPELVALALDCLPAAHLKLWFERLLRDIRSNRSGLPDLIRFWPAERRYELIEVKGPGDRLQDNQIRWLAYCVEHGMPVRVVDVRWVGDETTATALSLHTTESPT</sequence>
<keyword evidence="14" id="KW-1185">Reference proteome</keyword>
<dbReference type="Pfam" id="PF18081">
    <property type="entry name" value="FANC_SAP"/>
    <property type="match status" value="1"/>
</dbReference>
<dbReference type="Pfam" id="PF21315">
    <property type="entry name" value="FAN1_HTH"/>
    <property type="match status" value="1"/>
</dbReference>
<name>A0ABW9DK44_9BURK</name>
<feature type="region of interest" description="Disordered" evidence="11">
    <location>
        <begin position="146"/>
        <end position="177"/>
    </location>
</feature>
<evidence type="ECO:0000313" key="13">
    <source>
        <dbReference type="EMBL" id="MFM0598167.1"/>
    </source>
</evidence>
<evidence type="ECO:0000259" key="12">
    <source>
        <dbReference type="SMART" id="SM00990"/>
    </source>
</evidence>
<dbReference type="EC" id="3.1.4.1" evidence="5"/>
<comment type="caution">
    <text evidence="13">The sequence shown here is derived from an EMBL/GenBank/DDBJ whole genome shotgun (WGS) entry which is preliminary data.</text>
</comment>
<evidence type="ECO:0000256" key="10">
    <source>
        <dbReference type="ARBA" id="ARBA00023211"/>
    </source>
</evidence>
<dbReference type="Gene3D" id="3.40.1350.10">
    <property type="match status" value="1"/>
</dbReference>
<keyword evidence="7" id="KW-0479">Metal-binding</keyword>
<dbReference type="InterPro" id="IPR014883">
    <property type="entry name" value="VRR_NUC"/>
</dbReference>
<dbReference type="SMART" id="SM00990">
    <property type="entry name" value="VRR_NUC"/>
    <property type="match status" value="1"/>
</dbReference>